<feature type="region of interest" description="Disordered" evidence="2">
    <location>
        <begin position="1"/>
        <end position="35"/>
    </location>
</feature>
<proteinExistence type="predicted"/>
<keyword evidence="5" id="KW-1185">Reference proteome</keyword>
<dbReference type="Proteomes" id="UP001595923">
    <property type="component" value="Unassembled WGS sequence"/>
</dbReference>
<dbReference type="CDD" id="cd05830">
    <property type="entry name" value="Sortase_E"/>
    <property type="match status" value="1"/>
</dbReference>
<comment type="caution">
    <text evidence="4">The sequence shown here is derived from an EMBL/GenBank/DDBJ whole genome shotgun (WGS) entry which is preliminary data.</text>
</comment>
<dbReference type="RefSeq" id="WP_378580235.1">
    <property type="nucleotide sequence ID" value="NZ_JBHSFQ010000050.1"/>
</dbReference>
<keyword evidence="3" id="KW-0472">Membrane</keyword>
<evidence type="ECO:0000256" key="2">
    <source>
        <dbReference type="SAM" id="MobiDB-lite"/>
    </source>
</evidence>
<dbReference type="SUPFAM" id="SSF63817">
    <property type="entry name" value="Sortase"/>
    <property type="match status" value="1"/>
</dbReference>
<keyword evidence="3" id="KW-0812">Transmembrane</keyword>
<evidence type="ECO:0000313" key="4">
    <source>
        <dbReference type="EMBL" id="MFC4565867.1"/>
    </source>
</evidence>
<feature type="compositionally biased region" description="Basic residues" evidence="2">
    <location>
        <begin position="13"/>
        <end position="31"/>
    </location>
</feature>
<feature type="region of interest" description="Disordered" evidence="2">
    <location>
        <begin position="242"/>
        <end position="267"/>
    </location>
</feature>
<dbReference type="InterPro" id="IPR005754">
    <property type="entry name" value="Sortase"/>
</dbReference>
<dbReference type="NCBIfam" id="TIGR01076">
    <property type="entry name" value="sortase_fam"/>
    <property type="match status" value="1"/>
</dbReference>
<keyword evidence="3" id="KW-1133">Transmembrane helix</keyword>
<dbReference type="Pfam" id="PF04203">
    <property type="entry name" value="Sortase"/>
    <property type="match status" value="1"/>
</dbReference>
<accession>A0ABV9E451</accession>
<gene>
    <name evidence="4" type="ORF">ACFO4E_28745</name>
</gene>
<organism evidence="4 5">
    <name type="scientific">Nocardiopsis mangrovi</name>
    <dbReference type="NCBI Taxonomy" id="1179818"/>
    <lineage>
        <taxon>Bacteria</taxon>
        <taxon>Bacillati</taxon>
        <taxon>Actinomycetota</taxon>
        <taxon>Actinomycetes</taxon>
        <taxon>Streptosporangiales</taxon>
        <taxon>Nocardiopsidaceae</taxon>
        <taxon>Nocardiopsis</taxon>
    </lineage>
</organism>
<feature type="compositionally biased region" description="Polar residues" evidence="2">
    <location>
        <begin position="1"/>
        <end position="11"/>
    </location>
</feature>
<dbReference type="InterPro" id="IPR023365">
    <property type="entry name" value="Sortase_dom-sf"/>
</dbReference>
<name>A0ABV9E451_9ACTN</name>
<reference evidence="5" key="1">
    <citation type="journal article" date="2019" name="Int. J. Syst. Evol. Microbiol.">
        <title>The Global Catalogue of Microorganisms (GCM) 10K type strain sequencing project: providing services to taxonomists for standard genome sequencing and annotation.</title>
        <authorList>
            <consortium name="The Broad Institute Genomics Platform"/>
            <consortium name="The Broad Institute Genome Sequencing Center for Infectious Disease"/>
            <person name="Wu L."/>
            <person name="Ma J."/>
        </authorList>
    </citation>
    <scope>NUCLEOTIDE SEQUENCE [LARGE SCALE GENOMIC DNA]</scope>
    <source>
        <strain evidence="5">XZYJ18</strain>
    </source>
</reference>
<sequence length="267" mass="29195">MVSTSERQSYQGGRRRGGNRGRRRRPAARRRTGGDIGRGIVRGFGELLFTAGLVMLFFAAYEIYGKQFETNREQDQLASGLEDSWEQPQGPDSEPLPGSANSRMYVPSLDLQWVVVNGVSQEDIRFSPGHYGDDAVGGGDATQPGQLGNYAVAGHRTPGIFWDLDLLENGSEIVLEDQDNFYTYEVIEEVTVTPDQVQVVDPDPFDPENNDAPQRSLLTLTTCAPKLNNTHRLIIHAELTDTSPKEDGMPENIADMAPEGAAAGQGA</sequence>
<dbReference type="EMBL" id="JBHSFQ010000050">
    <property type="protein sequence ID" value="MFC4565867.1"/>
    <property type="molecule type" value="Genomic_DNA"/>
</dbReference>
<dbReference type="Gene3D" id="2.40.260.10">
    <property type="entry name" value="Sortase"/>
    <property type="match status" value="1"/>
</dbReference>
<evidence type="ECO:0000313" key="5">
    <source>
        <dbReference type="Proteomes" id="UP001595923"/>
    </source>
</evidence>
<dbReference type="NCBIfam" id="NF033747">
    <property type="entry name" value="class_E_sortase"/>
    <property type="match status" value="1"/>
</dbReference>
<evidence type="ECO:0000256" key="3">
    <source>
        <dbReference type="SAM" id="Phobius"/>
    </source>
</evidence>
<dbReference type="InterPro" id="IPR053465">
    <property type="entry name" value="Sortase_Class_E"/>
</dbReference>
<protein>
    <submittedName>
        <fullName evidence="4">Class E sortase</fullName>
    </submittedName>
</protein>
<evidence type="ECO:0000256" key="1">
    <source>
        <dbReference type="ARBA" id="ARBA00022801"/>
    </source>
</evidence>
<keyword evidence="1" id="KW-0378">Hydrolase</keyword>
<dbReference type="InterPro" id="IPR042003">
    <property type="entry name" value="Sortase_E"/>
</dbReference>
<feature type="region of interest" description="Disordered" evidence="2">
    <location>
        <begin position="75"/>
        <end position="101"/>
    </location>
</feature>
<feature type="transmembrane region" description="Helical" evidence="3">
    <location>
        <begin position="39"/>
        <end position="61"/>
    </location>
</feature>